<evidence type="ECO:0000313" key="1">
    <source>
        <dbReference type="EMBL" id="APG65580.1"/>
    </source>
</evidence>
<keyword evidence="2" id="KW-1185">Reference proteome</keyword>
<dbReference type="OrthoDB" id="1189501at2"/>
<dbReference type="Proteomes" id="UP000181898">
    <property type="component" value="Chromosome"/>
</dbReference>
<dbReference type="STRING" id="1850252.LPB136_09495"/>
<organism evidence="1 2">
    <name type="scientific">Tenacibaculum todarodis</name>
    <dbReference type="NCBI Taxonomy" id="1850252"/>
    <lineage>
        <taxon>Bacteria</taxon>
        <taxon>Pseudomonadati</taxon>
        <taxon>Bacteroidota</taxon>
        <taxon>Flavobacteriia</taxon>
        <taxon>Flavobacteriales</taxon>
        <taxon>Flavobacteriaceae</taxon>
        <taxon>Tenacibaculum</taxon>
    </lineage>
</organism>
<dbReference type="KEGG" id="ten:LPB136_09495"/>
<gene>
    <name evidence="1" type="ORF">LPB136_09495</name>
</gene>
<dbReference type="RefSeq" id="WP_072556104.1">
    <property type="nucleotide sequence ID" value="NZ_CP018155.1"/>
</dbReference>
<accession>A0A1L3JK94</accession>
<proteinExistence type="predicted"/>
<protein>
    <recommendedName>
        <fullName evidence="3">Lipoprotein</fullName>
    </recommendedName>
</protein>
<dbReference type="PROSITE" id="PS51257">
    <property type="entry name" value="PROKAR_LIPOPROTEIN"/>
    <property type="match status" value="1"/>
</dbReference>
<name>A0A1L3JK94_9FLAO</name>
<evidence type="ECO:0008006" key="3">
    <source>
        <dbReference type="Google" id="ProtNLM"/>
    </source>
</evidence>
<dbReference type="EMBL" id="CP018155">
    <property type="protein sequence ID" value="APG65580.1"/>
    <property type="molecule type" value="Genomic_DNA"/>
</dbReference>
<sequence length="209" mass="24413">MKATSYLILVVIFFSCQKEKIRNYEEENTYQIVTSLLDEYKSYIVLPPMLTRPPGAKNQKLTIQDSLWIYKYHYNQLINKKTIAVNKNIFGVEKNYSFRGKCSIVDDKLLEKFNSLKENKKIDVSKVTIYGKDTLIQYKEEFKKLPWSGFNKMDLLLNFSRIAFNKEYNKAIIIVGASKGRLNGVSTLLYLEKVNYVWQIKCQKGLSIS</sequence>
<evidence type="ECO:0000313" key="2">
    <source>
        <dbReference type="Proteomes" id="UP000181898"/>
    </source>
</evidence>
<dbReference type="AlphaFoldDB" id="A0A1L3JK94"/>
<reference evidence="1 2" key="1">
    <citation type="submission" date="2016-11" db="EMBL/GenBank/DDBJ databases">
        <title>Tenacibaculum sp. LPB0136, isolated from marine environment.</title>
        <authorList>
            <person name="Kim E."/>
            <person name="Yi H."/>
        </authorList>
    </citation>
    <scope>NUCLEOTIDE SEQUENCE [LARGE SCALE GENOMIC DNA]</scope>
    <source>
        <strain evidence="1 2">LPB0136</strain>
    </source>
</reference>